<keyword evidence="3" id="KW-1003">Cell membrane</keyword>
<dbReference type="CDD" id="cd06261">
    <property type="entry name" value="TM_PBP2"/>
    <property type="match status" value="1"/>
</dbReference>
<evidence type="ECO:0000313" key="9">
    <source>
        <dbReference type="EMBL" id="VAW43258.1"/>
    </source>
</evidence>
<dbReference type="PROSITE" id="PS50928">
    <property type="entry name" value="ABC_TM1"/>
    <property type="match status" value="1"/>
</dbReference>
<dbReference type="Pfam" id="PF00528">
    <property type="entry name" value="BPD_transp_1"/>
    <property type="match status" value="1"/>
</dbReference>
<evidence type="ECO:0000256" key="6">
    <source>
        <dbReference type="ARBA" id="ARBA00023136"/>
    </source>
</evidence>
<dbReference type="InterPro" id="IPR050809">
    <property type="entry name" value="UgpAE/MalFG_permease"/>
</dbReference>
<protein>
    <submittedName>
        <fullName evidence="9">Inner membrane ABC transporter permease protein YcjO</fullName>
    </submittedName>
</protein>
<sequence length="322" mass="36722">MTALSKKKTAVSTFRRHWKSRDAQEARLAWLLISPTAFIVFGLVLFPAFFSVWISFRDVTLGNLNDVFNAPFVGWDNYRAVFNDFAFKWQGWQNWGAAVTSIVYTFTATILTVLTGLVASLLLNRPFRGRGLARAVFLFPYVAPIVSVAFVWRWLLDPRPSGVLNDILMRIGVIDLPQAYLSERGLALVLVIIFEAWRYFPFAMLMILARLQAIDTTMYEAAKVDGASTWQQFWNVTLPELRYVLGAIFLLRLMWTFNKFDDIFLLTGGGFGTNVLPVLTYQFSFKQFNFGRGAATAMILLAILVTFMAFYVSIVMRNIDEE</sequence>
<evidence type="ECO:0000256" key="4">
    <source>
        <dbReference type="ARBA" id="ARBA00022692"/>
    </source>
</evidence>
<dbReference type="InterPro" id="IPR035906">
    <property type="entry name" value="MetI-like_sf"/>
</dbReference>
<feature type="transmembrane region" description="Helical" evidence="7">
    <location>
        <begin position="295"/>
        <end position="316"/>
    </location>
</feature>
<keyword evidence="2" id="KW-0813">Transport</keyword>
<dbReference type="GO" id="GO:0005886">
    <property type="term" value="C:plasma membrane"/>
    <property type="evidence" value="ECO:0007669"/>
    <property type="project" value="UniProtKB-SubCell"/>
</dbReference>
<feature type="transmembrane region" description="Helical" evidence="7">
    <location>
        <begin position="28"/>
        <end position="56"/>
    </location>
</feature>
<evidence type="ECO:0000256" key="7">
    <source>
        <dbReference type="SAM" id="Phobius"/>
    </source>
</evidence>
<feature type="transmembrane region" description="Helical" evidence="7">
    <location>
        <begin position="263"/>
        <end position="283"/>
    </location>
</feature>
<evidence type="ECO:0000256" key="2">
    <source>
        <dbReference type="ARBA" id="ARBA00022448"/>
    </source>
</evidence>
<dbReference type="Gene3D" id="1.10.3720.10">
    <property type="entry name" value="MetI-like"/>
    <property type="match status" value="1"/>
</dbReference>
<keyword evidence="5 7" id="KW-1133">Transmembrane helix</keyword>
<feature type="transmembrane region" description="Helical" evidence="7">
    <location>
        <begin position="186"/>
        <end position="209"/>
    </location>
</feature>
<reference evidence="9" key="1">
    <citation type="submission" date="2018-06" db="EMBL/GenBank/DDBJ databases">
        <authorList>
            <person name="Zhirakovskaya E."/>
        </authorList>
    </citation>
    <scope>NUCLEOTIDE SEQUENCE</scope>
</reference>
<dbReference type="PANTHER" id="PTHR43227:SF8">
    <property type="entry name" value="DIACETYLCHITOBIOSE UPTAKE SYSTEM PERMEASE PROTEIN DASB"/>
    <property type="match status" value="1"/>
</dbReference>
<organism evidence="9">
    <name type="scientific">hydrothermal vent metagenome</name>
    <dbReference type="NCBI Taxonomy" id="652676"/>
    <lineage>
        <taxon>unclassified sequences</taxon>
        <taxon>metagenomes</taxon>
        <taxon>ecological metagenomes</taxon>
    </lineage>
</organism>
<proteinExistence type="predicted"/>
<name>A0A3B0VI33_9ZZZZ</name>
<keyword evidence="6 7" id="KW-0472">Membrane</keyword>
<dbReference type="EMBL" id="UOEU01001051">
    <property type="protein sequence ID" value="VAW43258.1"/>
    <property type="molecule type" value="Genomic_DNA"/>
</dbReference>
<dbReference type="SUPFAM" id="SSF161098">
    <property type="entry name" value="MetI-like"/>
    <property type="match status" value="1"/>
</dbReference>
<dbReference type="PANTHER" id="PTHR43227">
    <property type="entry name" value="BLL4140 PROTEIN"/>
    <property type="match status" value="1"/>
</dbReference>
<dbReference type="InterPro" id="IPR000515">
    <property type="entry name" value="MetI-like"/>
</dbReference>
<dbReference type="GO" id="GO:0055085">
    <property type="term" value="P:transmembrane transport"/>
    <property type="evidence" value="ECO:0007669"/>
    <property type="project" value="InterPro"/>
</dbReference>
<evidence type="ECO:0000256" key="1">
    <source>
        <dbReference type="ARBA" id="ARBA00004651"/>
    </source>
</evidence>
<gene>
    <name evidence="9" type="ORF">MNBD_CHLOROFLEXI01-3901</name>
</gene>
<dbReference type="AlphaFoldDB" id="A0A3B0VI33"/>
<evidence type="ECO:0000256" key="3">
    <source>
        <dbReference type="ARBA" id="ARBA00022475"/>
    </source>
</evidence>
<evidence type="ECO:0000256" key="5">
    <source>
        <dbReference type="ARBA" id="ARBA00022989"/>
    </source>
</evidence>
<feature type="domain" description="ABC transmembrane type-1" evidence="8">
    <location>
        <begin position="98"/>
        <end position="311"/>
    </location>
</feature>
<feature type="transmembrane region" description="Helical" evidence="7">
    <location>
        <begin position="102"/>
        <end position="123"/>
    </location>
</feature>
<evidence type="ECO:0000259" key="8">
    <source>
        <dbReference type="PROSITE" id="PS50928"/>
    </source>
</evidence>
<feature type="transmembrane region" description="Helical" evidence="7">
    <location>
        <begin position="135"/>
        <end position="155"/>
    </location>
</feature>
<comment type="subcellular location">
    <subcellularLocation>
        <location evidence="1">Cell membrane</location>
        <topology evidence="1">Multi-pass membrane protein</topology>
    </subcellularLocation>
</comment>
<accession>A0A3B0VI33</accession>
<keyword evidence="4 7" id="KW-0812">Transmembrane</keyword>